<name>A0AAD7CZ59_MYCRO</name>
<feature type="transmembrane region" description="Helical" evidence="2">
    <location>
        <begin position="119"/>
        <end position="142"/>
    </location>
</feature>
<reference evidence="3" key="1">
    <citation type="submission" date="2023-03" db="EMBL/GenBank/DDBJ databases">
        <title>Massive genome expansion in bonnet fungi (Mycena s.s.) driven by repeated elements and novel gene families across ecological guilds.</title>
        <authorList>
            <consortium name="Lawrence Berkeley National Laboratory"/>
            <person name="Harder C.B."/>
            <person name="Miyauchi S."/>
            <person name="Viragh M."/>
            <person name="Kuo A."/>
            <person name="Thoen E."/>
            <person name="Andreopoulos B."/>
            <person name="Lu D."/>
            <person name="Skrede I."/>
            <person name="Drula E."/>
            <person name="Henrissat B."/>
            <person name="Morin E."/>
            <person name="Kohler A."/>
            <person name="Barry K."/>
            <person name="LaButti K."/>
            <person name="Morin E."/>
            <person name="Salamov A."/>
            <person name="Lipzen A."/>
            <person name="Mereny Z."/>
            <person name="Hegedus B."/>
            <person name="Baldrian P."/>
            <person name="Stursova M."/>
            <person name="Weitz H."/>
            <person name="Taylor A."/>
            <person name="Grigoriev I.V."/>
            <person name="Nagy L.G."/>
            <person name="Martin F."/>
            <person name="Kauserud H."/>
        </authorList>
    </citation>
    <scope>NUCLEOTIDE SEQUENCE</scope>
    <source>
        <strain evidence="3">CBHHK067</strain>
    </source>
</reference>
<keyword evidence="2" id="KW-1133">Transmembrane helix</keyword>
<feature type="region of interest" description="Disordered" evidence="1">
    <location>
        <begin position="159"/>
        <end position="217"/>
    </location>
</feature>
<evidence type="ECO:0000313" key="3">
    <source>
        <dbReference type="EMBL" id="KAJ7671087.1"/>
    </source>
</evidence>
<evidence type="ECO:0000256" key="2">
    <source>
        <dbReference type="SAM" id="Phobius"/>
    </source>
</evidence>
<sequence length="234" mass="25382">MASPVWSWHVKILASISSTGINDVLHMVGPRLQRLRELLELHLSYIVAATVFPDGARPVAERSVITGQATGRPSTVSGSCRFCRERNEPATNGLPSSSAFWAARDSESGVPRTQAPVPAVSFVVTLSFLSWCLVFSPFGLVLPTQQPVVRRQPSACKTVPLPSRQKNSETLDGTGRLAVTRTRRAGATGTACSPGRKNSAKRASKRANVNDPIEHHLERNFCPEKKKKYLASPG</sequence>
<keyword evidence="2" id="KW-0812">Transmembrane</keyword>
<feature type="compositionally biased region" description="Low complexity" evidence="1">
    <location>
        <begin position="173"/>
        <end position="191"/>
    </location>
</feature>
<evidence type="ECO:0000313" key="4">
    <source>
        <dbReference type="Proteomes" id="UP001221757"/>
    </source>
</evidence>
<protein>
    <submittedName>
        <fullName evidence="3">Uncharacterized protein</fullName>
    </submittedName>
</protein>
<keyword evidence="2" id="KW-0472">Membrane</keyword>
<accession>A0AAD7CZ59</accession>
<organism evidence="3 4">
    <name type="scientific">Mycena rosella</name>
    <name type="common">Pink bonnet</name>
    <name type="synonym">Agaricus rosellus</name>
    <dbReference type="NCBI Taxonomy" id="1033263"/>
    <lineage>
        <taxon>Eukaryota</taxon>
        <taxon>Fungi</taxon>
        <taxon>Dikarya</taxon>
        <taxon>Basidiomycota</taxon>
        <taxon>Agaricomycotina</taxon>
        <taxon>Agaricomycetes</taxon>
        <taxon>Agaricomycetidae</taxon>
        <taxon>Agaricales</taxon>
        <taxon>Marasmiineae</taxon>
        <taxon>Mycenaceae</taxon>
        <taxon>Mycena</taxon>
    </lineage>
</organism>
<dbReference type="AlphaFoldDB" id="A0AAD7CZ59"/>
<dbReference type="Proteomes" id="UP001221757">
    <property type="component" value="Unassembled WGS sequence"/>
</dbReference>
<gene>
    <name evidence="3" type="ORF">B0H17DRAFT_1141635</name>
</gene>
<comment type="caution">
    <text evidence="3">The sequence shown here is derived from an EMBL/GenBank/DDBJ whole genome shotgun (WGS) entry which is preliminary data.</text>
</comment>
<proteinExistence type="predicted"/>
<keyword evidence="4" id="KW-1185">Reference proteome</keyword>
<dbReference type="EMBL" id="JARKIE010000176">
    <property type="protein sequence ID" value="KAJ7671087.1"/>
    <property type="molecule type" value="Genomic_DNA"/>
</dbReference>
<evidence type="ECO:0000256" key="1">
    <source>
        <dbReference type="SAM" id="MobiDB-lite"/>
    </source>
</evidence>